<dbReference type="Pfam" id="PF01451">
    <property type="entry name" value="LMWPc"/>
    <property type="match status" value="1"/>
</dbReference>
<evidence type="ECO:0000256" key="6">
    <source>
        <dbReference type="PIRSR" id="PIRSR617867-1"/>
    </source>
</evidence>
<gene>
    <name evidence="8" type="ORF">SAMN05192579_103195</name>
</gene>
<organism evidence="8 9">
    <name type="scientific">Rhodanobacter glycinis</name>
    <dbReference type="NCBI Taxonomy" id="582702"/>
    <lineage>
        <taxon>Bacteria</taxon>
        <taxon>Pseudomonadati</taxon>
        <taxon>Pseudomonadota</taxon>
        <taxon>Gammaproteobacteria</taxon>
        <taxon>Lysobacterales</taxon>
        <taxon>Rhodanobacteraceae</taxon>
        <taxon>Rhodanobacter</taxon>
    </lineage>
</organism>
<dbReference type="AlphaFoldDB" id="A0A1I3ZZS7"/>
<evidence type="ECO:0000259" key="7">
    <source>
        <dbReference type="SMART" id="SM00226"/>
    </source>
</evidence>
<dbReference type="PRINTS" id="PR00719">
    <property type="entry name" value="LMWPTPASE"/>
</dbReference>
<evidence type="ECO:0000313" key="9">
    <source>
        <dbReference type="Proteomes" id="UP000198725"/>
    </source>
</evidence>
<keyword evidence="9" id="KW-1185">Reference proteome</keyword>
<feature type="domain" description="Phosphotyrosine protein phosphatase I" evidence="7">
    <location>
        <begin position="42"/>
        <end position="182"/>
    </location>
</feature>
<dbReference type="EC" id="3.1.3.48" evidence="2"/>
<dbReference type="Gene3D" id="3.40.50.2300">
    <property type="match status" value="1"/>
</dbReference>
<sequence length="183" mass="20116">MPATTQAMPKRCFLGTTVNGMAAVSLCTCAGDDSESQVKVFKRILTVCVGNICRSPTAEYLFRQQLAHRGIEVGSAGISAMRDYPMDATALQVMGERGVDGSVHRARQVTPGMLRESDLILGMEKSHLTTLAQLAPEASGKMFLLDKWGEARDIPDPYRQQRPAFEHVYALIDQGVRGWLPYL</sequence>
<dbReference type="EMBL" id="FOSR01000003">
    <property type="protein sequence ID" value="SFK49573.1"/>
    <property type="molecule type" value="Genomic_DNA"/>
</dbReference>
<feature type="active site" description="Nucleophile" evidence="6">
    <location>
        <position position="48"/>
    </location>
</feature>
<evidence type="ECO:0000256" key="1">
    <source>
        <dbReference type="ARBA" id="ARBA00011063"/>
    </source>
</evidence>
<evidence type="ECO:0000256" key="3">
    <source>
        <dbReference type="ARBA" id="ARBA00022801"/>
    </source>
</evidence>
<keyword evidence="4" id="KW-0904">Protein phosphatase</keyword>
<dbReference type="SMART" id="SM00226">
    <property type="entry name" value="LMWPc"/>
    <property type="match status" value="1"/>
</dbReference>
<keyword evidence="3" id="KW-0378">Hydrolase</keyword>
<evidence type="ECO:0000256" key="5">
    <source>
        <dbReference type="ARBA" id="ARBA00051722"/>
    </source>
</evidence>
<dbReference type="PANTHER" id="PTHR11717">
    <property type="entry name" value="LOW MOLECULAR WEIGHT PROTEIN TYROSINE PHOSPHATASE"/>
    <property type="match status" value="1"/>
</dbReference>
<comment type="catalytic activity">
    <reaction evidence="5">
        <text>O-phospho-L-tyrosyl-[protein] + H2O = L-tyrosyl-[protein] + phosphate</text>
        <dbReference type="Rhea" id="RHEA:10684"/>
        <dbReference type="Rhea" id="RHEA-COMP:10136"/>
        <dbReference type="Rhea" id="RHEA-COMP:20101"/>
        <dbReference type="ChEBI" id="CHEBI:15377"/>
        <dbReference type="ChEBI" id="CHEBI:43474"/>
        <dbReference type="ChEBI" id="CHEBI:46858"/>
        <dbReference type="ChEBI" id="CHEBI:61978"/>
        <dbReference type="EC" id="3.1.3.48"/>
    </reaction>
</comment>
<dbReference type="InterPro" id="IPR017867">
    <property type="entry name" value="Tyr_phospatase_low_mol_wt"/>
</dbReference>
<dbReference type="Proteomes" id="UP000198725">
    <property type="component" value="Unassembled WGS sequence"/>
</dbReference>
<protein>
    <recommendedName>
        <fullName evidence="2">protein-tyrosine-phosphatase</fullName>
        <ecNumber evidence="2">3.1.3.48</ecNumber>
    </recommendedName>
</protein>
<accession>A0A1I3ZZS7</accession>
<dbReference type="InterPro" id="IPR036196">
    <property type="entry name" value="Ptyr_pPase_sf"/>
</dbReference>
<comment type="similarity">
    <text evidence="1">Belongs to the low molecular weight phosphotyrosine protein phosphatase family.</text>
</comment>
<dbReference type="InterPro" id="IPR050438">
    <property type="entry name" value="LMW_PTPase"/>
</dbReference>
<dbReference type="CDD" id="cd16343">
    <property type="entry name" value="LMWPTP"/>
    <property type="match status" value="1"/>
</dbReference>
<reference evidence="9" key="1">
    <citation type="submission" date="2016-10" db="EMBL/GenBank/DDBJ databases">
        <authorList>
            <person name="Varghese N."/>
            <person name="Submissions S."/>
        </authorList>
    </citation>
    <scope>NUCLEOTIDE SEQUENCE [LARGE SCALE GENOMIC DNA]</scope>
    <source>
        <strain evidence="9">MO64</strain>
    </source>
</reference>
<feature type="active site" description="Proton donor" evidence="6">
    <location>
        <position position="156"/>
    </location>
</feature>
<dbReference type="PANTHER" id="PTHR11717:SF31">
    <property type="entry name" value="LOW MOLECULAR WEIGHT PROTEIN-TYROSINE-PHOSPHATASE ETP-RELATED"/>
    <property type="match status" value="1"/>
</dbReference>
<dbReference type="SUPFAM" id="SSF52788">
    <property type="entry name" value="Phosphotyrosine protein phosphatases I"/>
    <property type="match status" value="1"/>
</dbReference>
<evidence type="ECO:0000256" key="4">
    <source>
        <dbReference type="ARBA" id="ARBA00022912"/>
    </source>
</evidence>
<evidence type="ECO:0000313" key="8">
    <source>
        <dbReference type="EMBL" id="SFK49573.1"/>
    </source>
</evidence>
<evidence type="ECO:0000256" key="2">
    <source>
        <dbReference type="ARBA" id="ARBA00013064"/>
    </source>
</evidence>
<name>A0A1I3ZZS7_9GAMM</name>
<dbReference type="GO" id="GO:0004725">
    <property type="term" value="F:protein tyrosine phosphatase activity"/>
    <property type="evidence" value="ECO:0007669"/>
    <property type="project" value="UniProtKB-EC"/>
</dbReference>
<proteinExistence type="inferred from homology"/>
<feature type="active site" evidence="6">
    <location>
        <position position="54"/>
    </location>
</feature>
<dbReference type="InterPro" id="IPR023485">
    <property type="entry name" value="Ptyr_pPase"/>
</dbReference>